<accession>A0ABR1JEX1</accession>
<comment type="caution">
    <text evidence="2">The sequence shown here is derived from an EMBL/GenBank/DDBJ whole genome shotgun (WGS) entry which is preliminary data.</text>
</comment>
<feature type="compositionally biased region" description="Polar residues" evidence="1">
    <location>
        <begin position="94"/>
        <end position="105"/>
    </location>
</feature>
<proteinExistence type="predicted"/>
<keyword evidence="3" id="KW-1185">Reference proteome</keyword>
<evidence type="ECO:0008006" key="4">
    <source>
        <dbReference type="Google" id="ProtNLM"/>
    </source>
</evidence>
<gene>
    <name evidence="2" type="ORF">VKT23_010791</name>
</gene>
<dbReference type="EMBL" id="JBANRG010000022">
    <property type="protein sequence ID" value="KAK7455759.1"/>
    <property type="molecule type" value="Genomic_DNA"/>
</dbReference>
<reference evidence="2 3" key="1">
    <citation type="submission" date="2024-01" db="EMBL/GenBank/DDBJ databases">
        <title>A draft genome for the cacao thread blight pathogen Marasmiellus scandens.</title>
        <authorList>
            <person name="Baruah I.K."/>
            <person name="Leung J."/>
            <person name="Bukari Y."/>
            <person name="Amoako-Attah I."/>
            <person name="Meinhardt L.W."/>
            <person name="Bailey B.A."/>
            <person name="Cohen S.P."/>
        </authorList>
    </citation>
    <scope>NUCLEOTIDE SEQUENCE [LARGE SCALE GENOMIC DNA]</scope>
    <source>
        <strain evidence="2 3">GH-19</strain>
    </source>
</reference>
<feature type="region of interest" description="Disordered" evidence="1">
    <location>
        <begin position="73"/>
        <end position="105"/>
    </location>
</feature>
<evidence type="ECO:0000313" key="3">
    <source>
        <dbReference type="Proteomes" id="UP001498398"/>
    </source>
</evidence>
<name>A0ABR1JEX1_9AGAR</name>
<evidence type="ECO:0000256" key="1">
    <source>
        <dbReference type="SAM" id="MobiDB-lite"/>
    </source>
</evidence>
<dbReference type="Proteomes" id="UP001498398">
    <property type="component" value="Unassembled WGS sequence"/>
</dbReference>
<feature type="compositionally biased region" description="Basic and acidic residues" evidence="1">
    <location>
        <begin position="77"/>
        <end position="89"/>
    </location>
</feature>
<evidence type="ECO:0000313" key="2">
    <source>
        <dbReference type="EMBL" id="KAK7455759.1"/>
    </source>
</evidence>
<organism evidence="2 3">
    <name type="scientific">Marasmiellus scandens</name>
    <dbReference type="NCBI Taxonomy" id="2682957"/>
    <lineage>
        <taxon>Eukaryota</taxon>
        <taxon>Fungi</taxon>
        <taxon>Dikarya</taxon>
        <taxon>Basidiomycota</taxon>
        <taxon>Agaricomycotina</taxon>
        <taxon>Agaricomycetes</taxon>
        <taxon>Agaricomycetidae</taxon>
        <taxon>Agaricales</taxon>
        <taxon>Marasmiineae</taxon>
        <taxon>Omphalotaceae</taxon>
        <taxon>Marasmiellus</taxon>
    </lineage>
</organism>
<sequence length="498" mass="55899">MVMTLLESNRRLEERLRHIEDTTKYSPTHSRSSFATLDYPTDPVDGIAFENISFPETVLFDNGIQKSLLTEAPSHTAGEHDVSTEHPVDAEDWSANSSSPDSRLTLGLPSSSDHLTKLRLVFLNHSLQLGLSLTSAKVEALQVGDLSGRIIHPVLVHISHLWGCIYAQPDRAPSPPLEEKQYLQAVLDLLPTLVDRDLASCIQAHYLIAMYFYFKLQVFSGREFLLKAIGIIRRHDLHVYGMVESVGVSFLDGTFSQNAIPLDALNEDEETRNAILQLIFIDRATEMLLKLPSLLPQQLSDELKQLRNLSTSSSMRYSIPVTRAVSIDLLCESQRATAQFVPELTSFSSWFHEHAETICQLQYQLSRIKTMLMKITLSEWAHGGEVVLKQCAILCAAGLSSILGFFSTITEWRRQSVDYAVEVVDITATFTDEDFDVLDPMMSLCWTITTTVLSQEQEKAVTGLQGGILHVDALWSMLALLHQSVVKLRRYTPYTQAM</sequence>
<protein>
    <recommendedName>
        <fullName evidence="4">Transcription factor domain-containing protein</fullName>
    </recommendedName>
</protein>